<dbReference type="SMART" id="SM00271">
    <property type="entry name" value="DnaJ"/>
    <property type="match status" value="1"/>
</dbReference>
<comment type="caution">
    <text evidence="4">The sequence shown here is derived from an EMBL/GenBank/DDBJ whole genome shotgun (WGS) entry which is preliminary data.</text>
</comment>
<dbReference type="AlphaFoldDB" id="A0A3N6M2R6"/>
<dbReference type="PANTHER" id="PTHR43096:SF58">
    <property type="entry name" value="CHAPERONE DNAJ-DOMAIN SUPERFAMILY PROTEIN"/>
    <property type="match status" value="1"/>
</dbReference>
<organism evidence="4 5">
    <name type="scientific">Natrarchaeobius chitinivorans</name>
    <dbReference type="NCBI Taxonomy" id="1679083"/>
    <lineage>
        <taxon>Archaea</taxon>
        <taxon>Methanobacteriati</taxon>
        <taxon>Methanobacteriota</taxon>
        <taxon>Stenosarchaea group</taxon>
        <taxon>Halobacteria</taxon>
        <taxon>Halobacteriales</taxon>
        <taxon>Natrialbaceae</taxon>
        <taxon>Natrarchaeobius</taxon>
    </lineage>
</organism>
<evidence type="ECO:0000313" key="4">
    <source>
        <dbReference type="EMBL" id="RQG97723.1"/>
    </source>
</evidence>
<dbReference type="RefSeq" id="WP_124193701.1">
    <property type="nucleotide sequence ID" value="NZ_REGA01000001.1"/>
</dbReference>
<keyword evidence="5" id="KW-1185">Reference proteome</keyword>
<feature type="compositionally biased region" description="Low complexity" evidence="1">
    <location>
        <begin position="237"/>
        <end position="248"/>
    </location>
</feature>
<reference evidence="4 5" key="1">
    <citation type="submission" date="2018-10" db="EMBL/GenBank/DDBJ databases">
        <title>Natrarchaeobius chitinivorans gen. nov., sp. nov., and Natrarchaeobius haloalkaliphilus sp. nov., alkaliphilic, chitin-utilizing haloarchaea from hypersaline alkaline lakes.</title>
        <authorList>
            <person name="Sorokin D.Y."/>
            <person name="Elcheninov A.G."/>
            <person name="Kostrikina N.A."/>
            <person name="Bale N.J."/>
            <person name="Sinninghe Damste J.S."/>
            <person name="Khijniak T.V."/>
            <person name="Kublanov I.V."/>
            <person name="Toshchakov S.V."/>
        </authorList>
    </citation>
    <scope>NUCLEOTIDE SEQUENCE [LARGE SCALE GENOMIC DNA]</scope>
    <source>
        <strain evidence="4 5">AArcht4T</strain>
    </source>
</reference>
<feature type="compositionally biased region" description="Low complexity" evidence="1">
    <location>
        <begin position="92"/>
        <end position="139"/>
    </location>
</feature>
<dbReference type="PRINTS" id="PR00625">
    <property type="entry name" value="JDOMAIN"/>
</dbReference>
<dbReference type="Pfam" id="PF00226">
    <property type="entry name" value="DnaJ"/>
    <property type="match status" value="1"/>
</dbReference>
<dbReference type="GO" id="GO:0051082">
    <property type="term" value="F:unfolded protein binding"/>
    <property type="evidence" value="ECO:0007669"/>
    <property type="project" value="TreeGrafter"/>
</dbReference>
<evidence type="ECO:0000259" key="3">
    <source>
        <dbReference type="PROSITE" id="PS50076"/>
    </source>
</evidence>
<dbReference type="GO" id="GO:0005737">
    <property type="term" value="C:cytoplasm"/>
    <property type="evidence" value="ECO:0007669"/>
    <property type="project" value="TreeGrafter"/>
</dbReference>
<feature type="transmembrane region" description="Helical" evidence="2">
    <location>
        <begin position="430"/>
        <end position="451"/>
    </location>
</feature>
<gene>
    <name evidence="4" type="ORF">EA473_00440</name>
</gene>
<dbReference type="InterPro" id="IPR036869">
    <property type="entry name" value="J_dom_sf"/>
</dbReference>
<feature type="transmembrane region" description="Helical" evidence="2">
    <location>
        <begin position="272"/>
        <end position="293"/>
    </location>
</feature>
<dbReference type="SUPFAM" id="SSF46565">
    <property type="entry name" value="Chaperone J-domain"/>
    <property type="match status" value="1"/>
</dbReference>
<keyword evidence="2" id="KW-0812">Transmembrane</keyword>
<evidence type="ECO:0000313" key="5">
    <source>
        <dbReference type="Proteomes" id="UP000282323"/>
    </source>
</evidence>
<feature type="transmembrane region" description="Helical" evidence="2">
    <location>
        <begin position="349"/>
        <end position="370"/>
    </location>
</feature>
<dbReference type="CDD" id="cd06257">
    <property type="entry name" value="DnaJ"/>
    <property type="match status" value="1"/>
</dbReference>
<dbReference type="PROSITE" id="PS50076">
    <property type="entry name" value="DNAJ_2"/>
    <property type="match status" value="1"/>
</dbReference>
<dbReference type="EMBL" id="REGA01000001">
    <property type="protein sequence ID" value="RQG97723.1"/>
    <property type="molecule type" value="Genomic_DNA"/>
</dbReference>
<dbReference type="PROSITE" id="PS00636">
    <property type="entry name" value="DNAJ_1"/>
    <property type="match status" value="1"/>
</dbReference>
<feature type="compositionally biased region" description="Basic residues" evidence="1">
    <location>
        <begin position="160"/>
        <end position="170"/>
    </location>
</feature>
<dbReference type="GO" id="GO:0042026">
    <property type="term" value="P:protein refolding"/>
    <property type="evidence" value="ECO:0007669"/>
    <property type="project" value="TreeGrafter"/>
</dbReference>
<feature type="domain" description="J" evidence="3">
    <location>
        <begin position="4"/>
        <end position="68"/>
    </location>
</feature>
<keyword evidence="2" id="KW-0472">Membrane</keyword>
<feature type="transmembrane region" description="Helical" evidence="2">
    <location>
        <begin position="375"/>
        <end position="392"/>
    </location>
</feature>
<dbReference type="OrthoDB" id="11397at2157"/>
<evidence type="ECO:0000256" key="1">
    <source>
        <dbReference type="SAM" id="MobiDB-lite"/>
    </source>
</evidence>
<name>A0A3N6M2R6_NATCH</name>
<dbReference type="InterPro" id="IPR018253">
    <property type="entry name" value="DnaJ_domain_CS"/>
</dbReference>
<sequence length="483" mass="51016">MTADFYDLLEIPPDASQDEIKEAYREKVRTYHPDVNDDPRARSQFTAVKKANDILGDPVERRAYDRLGHEEYVSKRTSGIPSPDVWADTDGSSSESSSRKSTSTSASRTTNETSTGSTTTTNETSTGSTTTTNETSTGSKGATNETSTSSKRTTNETSTRSKRTGRTKSHSRGDDANESATSRRQTTGSAKTSSSTKTSSSKTGSAKTSSSTTDGRGVGSTDGGTTHGRGRTHTTGRRTGQSGSSRRTATAAGTEPGSTAPAVVRWWRRRNLALPLIWLSVLVYAVGLAQFVWTNEAAVETLRVELVAVGTSVGGLWGVLSSGRYGLETPFEFVTAVDPVTPPLEPTQWYATLAAVVVGAVALVAVARLIRKDQLWGPISIDETILLAAALATSTGLLGGPLLAGAILMPFLFCVVLYHTRRGPGWKPSYLYVAPVLAPAAGLALGAAGYATLSIELVAFVVLPLVGALGLPLRATIRKHVGR</sequence>
<feature type="transmembrane region" description="Helical" evidence="2">
    <location>
        <begin position="457"/>
        <end position="477"/>
    </location>
</feature>
<protein>
    <submittedName>
        <fullName evidence="4">J domain-containing protein</fullName>
    </submittedName>
</protein>
<feature type="region of interest" description="Disordered" evidence="1">
    <location>
        <begin position="72"/>
        <end position="260"/>
    </location>
</feature>
<dbReference type="Proteomes" id="UP000282323">
    <property type="component" value="Unassembled WGS sequence"/>
</dbReference>
<dbReference type="Gene3D" id="1.10.287.110">
    <property type="entry name" value="DnaJ domain"/>
    <property type="match status" value="1"/>
</dbReference>
<feature type="compositionally biased region" description="Low complexity" evidence="1">
    <location>
        <begin position="186"/>
        <end position="213"/>
    </location>
</feature>
<feature type="compositionally biased region" description="Gly residues" evidence="1">
    <location>
        <begin position="216"/>
        <end position="227"/>
    </location>
</feature>
<proteinExistence type="predicted"/>
<keyword evidence="2" id="KW-1133">Transmembrane helix</keyword>
<evidence type="ECO:0000256" key="2">
    <source>
        <dbReference type="SAM" id="Phobius"/>
    </source>
</evidence>
<feature type="compositionally biased region" description="Polar residues" evidence="1">
    <location>
        <begin position="140"/>
        <end position="156"/>
    </location>
</feature>
<accession>A0A3N6M2R6</accession>
<dbReference type="PANTHER" id="PTHR43096">
    <property type="entry name" value="DNAJ HOMOLOG 1, MITOCHONDRIAL-RELATED"/>
    <property type="match status" value="1"/>
</dbReference>
<dbReference type="InterPro" id="IPR001623">
    <property type="entry name" value="DnaJ_domain"/>
</dbReference>
<feature type="transmembrane region" description="Helical" evidence="2">
    <location>
        <begin position="398"/>
        <end position="418"/>
    </location>
</feature>